<gene>
    <name evidence="4" type="ORF">J1N35_003127</name>
</gene>
<evidence type="ECO:0000313" key="4">
    <source>
        <dbReference type="EMBL" id="KAH1131749.1"/>
    </source>
</evidence>
<organism evidence="4 5">
    <name type="scientific">Gossypium stocksii</name>
    <dbReference type="NCBI Taxonomy" id="47602"/>
    <lineage>
        <taxon>Eukaryota</taxon>
        <taxon>Viridiplantae</taxon>
        <taxon>Streptophyta</taxon>
        <taxon>Embryophyta</taxon>
        <taxon>Tracheophyta</taxon>
        <taxon>Spermatophyta</taxon>
        <taxon>Magnoliopsida</taxon>
        <taxon>eudicotyledons</taxon>
        <taxon>Gunneridae</taxon>
        <taxon>Pentapetalae</taxon>
        <taxon>rosids</taxon>
        <taxon>malvids</taxon>
        <taxon>Malvales</taxon>
        <taxon>Malvaceae</taxon>
        <taxon>Malvoideae</taxon>
        <taxon>Gossypium</taxon>
    </lineage>
</organism>
<comment type="similarity">
    <text evidence="1">Belongs to the mTERF family.</text>
</comment>
<accession>A0A9D4APZ9</accession>
<dbReference type="GO" id="GO:0003676">
    <property type="term" value="F:nucleic acid binding"/>
    <property type="evidence" value="ECO:0007669"/>
    <property type="project" value="InterPro"/>
</dbReference>
<sequence>MLRRALVRNPSLLTYDFHNTMKPVIALYEEIGISGHDLSAMLISRPTLIPTTSFKEEKMKHIKDDNKL</sequence>
<evidence type="ECO:0000256" key="1">
    <source>
        <dbReference type="ARBA" id="ARBA00007692"/>
    </source>
</evidence>
<proteinExistence type="inferred from homology"/>
<evidence type="ECO:0000313" key="5">
    <source>
        <dbReference type="Proteomes" id="UP000828251"/>
    </source>
</evidence>
<dbReference type="EMBL" id="JAIQCV010000001">
    <property type="protein sequence ID" value="KAH1131749.1"/>
    <property type="molecule type" value="Genomic_DNA"/>
</dbReference>
<protein>
    <submittedName>
        <fullName evidence="4">Uncharacterized protein</fullName>
    </submittedName>
</protein>
<keyword evidence="2" id="KW-0806">Transcription termination</keyword>
<evidence type="ECO:0000256" key="3">
    <source>
        <dbReference type="ARBA" id="ARBA00022946"/>
    </source>
</evidence>
<keyword evidence="2" id="KW-0804">Transcription</keyword>
<reference evidence="4 5" key="1">
    <citation type="journal article" date="2021" name="Plant Biotechnol. J.">
        <title>Multi-omics assisted identification of the key and species-specific regulatory components of drought-tolerant mechanisms in Gossypium stocksii.</title>
        <authorList>
            <person name="Yu D."/>
            <person name="Ke L."/>
            <person name="Zhang D."/>
            <person name="Wu Y."/>
            <person name="Sun Y."/>
            <person name="Mei J."/>
            <person name="Sun J."/>
            <person name="Sun Y."/>
        </authorList>
    </citation>
    <scope>NUCLEOTIDE SEQUENCE [LARGE SCALE GENOMIC DNA]</scope>
    <source>
        <strain evidence="5">cv. E1</strain>
        <tissue evidence="4">Leaf</tissue>
    </source>
</reference>
<dbReference type="Pfam" id="PF02536">
    <property type="entry name" value="mTERF"/>
    <property type="match status" value="1"/>
</dbReference>
<keyword evidence="3" id="KW-0809">Transit peptide</keyword>
<dbReference type="InterPro" id="IPR038538">
    <property type="entry name" value="MTERF_sf"/>
</dbReference>
<dbReference type="InterPro" id="IPR003690">
    <property type="entry name" value="MTERF"/>
</dbReference>
<dbReference type="Gene3D" id="1.25.70.10">
    <property type="entry name" value="Transcription termination factor 3, mitochondrial"/>
    <property type="match status" value="1"/>
</dbReference>
<keyword evidence="5" id="KW-1185">Reference proteome</keyword>
<dbReference type="AlphaFoldDB" id="A0A9D4APZ9"/>
<dbReference type="SMART" id="SM00733">
    <property type="entry name" value="Mterf"/>
    <property type="match status" value="1"/>
</dbReference>
<keyword evidence="2" id="KW-0805">Transcription regulation</keyword>
<dbReference type="Proteomes" id="UP000828251">
    <property type="component" value="Unassembled WGS sequence"/>
</dbReference>
<comment type="caution">
    <text evidence="4">The sequence shown here is derived from an EMBL/GenBank/DDBJ whole genome shotgun (WGS) entry which is preliminary data.</text>
</comment>
<evidence type="ECO:0000256" key="2">
    <source>
        <dbReference type="ARBA" id="ARBA00022472"/>
    </source>
</evidence>
<dbReference type="OrthoDB" id="637682at2759"/>
<name>A0A9D4APZ9_9ROSI</name>
<dbReference type="GO" id="GO:0006353">
    <property type="term" value="P:DNA-templated transcription termination"/>
    <property type="evidence" value="ECO:0007669"/>
    <property type="project" value="UniProtKB-KW"/>
</dbReference>